<gene>
    <name evidence="5" type="primary">mvaB</name>
    <name evidence="5" type="ORF">BQ8794_50747</name>
</gene>
<dbReference type="InterPro" id="IPR043594">
    <property type="entry name" value="HMGL"/>
</dbReference>
<dbReference type="Gene3D" id="3.20.20.70">
    <property type="entry name" value="Aldolase class I"/>
    <property type="match status" value="1"/>
</dbReference>
<accession>A0A1R3VFN8</accession>
<evidence type="ECO:0000259" key="4">
    <source>
        <dbReference type="PROSITE" id="PS50991"/>
    </source>
</evidence>
<keyword evidence="2" id="KW-0479">Metal-binding</keyword>
<protein>
    <submittedName>
        <fullName evidence="5">Hydroxymethylglutaryl-CoA lyase</fullName>
        <ecNumber evidence="5">4.1.3.4</ecNumber>
    </submittedName>
</protein>
<dbReference type="STRING" id="1631249.BQ8794_50747"/>
<keyword evidence="6" id="KW-1185">Reference proteome</keyword>
<dbReference type="Proteomes" id="UP000188388">
    <property type="component" value="Unassembled WGS sequence"/>
</dbReference>
<dbReference type="PROSITE" id="PS50991">
    <property type="entry name" value="PYR_CT"/>
    <property type="match status" value="1"/>
</dbReference>
<dbReference type="EMBL" id="FTPD01000045">
    <property type="protein sequence ID" value="SIT58645.1"/>
    <property type="molecule type" value="Genomic_DNA"/>
</dbReference>
<feature type="domain" description="Pyruvate carboxyltransferase" evidence="4">
    <location>
        <begin position="7"/>
        <end position="274"/>
    </location>
</feature>
<proteinExistence type="inferred from homology"/>
<dbReference type="PANTHER" id="PTHR42738">
    <property type="entry name" value="HYDROXYMETHYLGLUTARYL-COA LYASE"/>
    <property type="match status" value="1"/>
</dbReference>
<dbReference type="GO" id="GO:0046951">
    <property type="term" value="P:ketone body biosynthetic process"/>
    <property type="evidence" value="ECO:0007669"/>
    <property type="project" value="TreeGrafter"/>
</dbReference>
<comment type="similarity">
    <text evidence="1">Belongs to the HMG-CoA lyase family.</text>
</comment>
<evidence type="ECO:0000256" key="1">
    <source>
        <dbReference type="ARBA" id="ARBA00009405"/>
    </source>
</evidence>
<dbReference type="PANTHER" id="PTHR42738:SF7">
    <property type="entry name" value="HYDROXYMETHYLGLUTARYL-COA LYASE"/>
    <property type="match status" value="1"/>
</dbReference>
<dbReference type="GO" id="GO:0004419">
    <property type="term" value="F:hydroxymethylglutaryl-CoA lyase activity"/>
    <property type="evidence" value="ECO:0007669"/>
    <property type="project" value="UniProtKB-EC"/>
</dbReference>
<keyword evidence="3 5" id="KW-0456">Lyase</keyword>
<dbReference type="AlphaFoldDB" id="A0A1R3VFN8"/>
<organism evidence="5 6">
    <name type="scientific">Mesorhizobium prunaredense</name>
    <dbReference type="NCBI Taxonomy" id="1631249"/>
    <lineage>
        <taxon>Bacteria</taxon>
        <taxon>Pseudomonadati</taxon>
        <taxon>Pseudomonadota</taxon>
        <taxon>Alphaproteobacteria</taxon>
        <taxon>Hyphomicrobiales</taxon>
        <taxon>Phyllobacteriaceae</taxon>
        <taxon>Mesorhizobium</taxon>
    </lineage>
</organism>
<evidence type="ECO:0000313" key="6">
    <source>
        <dbReference type="Proteomes" id="UP000188388"/>
    </source>
</evidence>
<reference evidence="6" key="1">
    <citation type="submission" date="2017-01" db="EMBL/GenBank/DDBJ databases">
        <authorList>
            <person name="Brunel B."/>
        </authorList>
    </citation>
    <scope>NUCLEOTIDE SEQUENCE [LARGE SCALE GENOMIC DNA]</scope>
</reference>
<evidence type="ECO:0000256" key="2">
    <source>
        <dbReference type="ARBA" id="ARBA00022723"/>
    </source>
</evidence>
<name>A0A1R3VFN8_9HYPH</name>
<sequence>MSGDRKVTIVEVGPRDGLQNEKGIVSTADKLNLIRLLADAGLSRIEVTAFVSPKWVLQMADHDAVMRQAPQGEHLVRSVLVPNEKGAEAAIAAGAEELAVFTSASESFASKNINCTIAESIQRFIPVMRIAKAHGLRVRGYVSCALDCPYEGAIAPGAVTAVSCGLRDLGCYEIAVADTIGRGSPDRVGMMLQHVLEQIPASMLACHFHDTSKQALENVDVALERKIATFDSSAGGLGGCPYAPGAAGNVATGAIVSHLHKRGYSTGIDPVGLRIAEDFALSLRHDC</sequence>
<dbReference type="GO" id="GO:0046872">
    <property type="term" value="F:metal ion binding"/>
    <property type="evidence" value="ECO:0007669"/>
    <property type="project" value="UniProtKB-KW"/>
</dbReference>
<dbReference type="Pfam" id="PF00682">
    <property type="entry name" value="HMGL-like"/>
    <property type="match status" value="1"/>
</dbReference>
<dbReference type="NCBIfam" id="NF004283">
    <property type="entry name" value="PRK05692.1"/>
    <property type="match status" value="1"/>
</dbReference>
<dbReference type="CDD" id="cd07938">
    <property type="entry name" value="DRE_TIM_HMGL"/>
    <property type="match status" value="1"/>
</dbReference>
<evidence type="ECO:0000256" key="3">
    <source>
        <dbReference type="ARBA" id="ARBA00023239"/>
    </source>
</evidence>
<dbReference type="InterPro" id="IPR000891">
    <property type="entry name" value="PYR_CT"/>
</dbReference>
<dbReference type="FunFam" id="3.20.20.70:FF:000071">
    <property type="entry name" value="Hydroxymethylglutaryl-CoA lyase"/>
    <property type="match status" value="1"/>
</dbReference>
<dbReference type="SUPFAM" id="SSF51569">
    <property type="entry name" value="Aldolase"/>
    <property type="match status" value="1"/>
</dbReference>
<dbReference type="EC" id="4.1.3.4" evidence="5"/>
<dbReference type="GO" id="GO:0006552">
    <property type="term" value="P:L-leucine catabolic process"/>
    <property type="evidence" value="ECO:0007669"/>
    <property type="project" value="TreeGrafter"/>
</dbReference>
<dbReference type="RefSeq" id="WP_077381641.1">
    <property type="nucleotide sequence ID" value="NZ_FTPD01000045.1"/>
</dbReference>
<dbReference type="InterPro" id="IPR013785">
    <property type="entry name" value="Aldolase_TIM"/>
</dbReference>
<evidence type="ECO:0000313" key="5">
    <source>
        <dbReference type="EMBL" id="SIT58645.1"/>
    </source>
</evidence>